<dbReference type="PANTHER" id="PTHR47506:SF1">
    <property type="entry name" value="HTH-TYPE TRANSCRIPTIONAL REGULATOR YJDC"/>
    <property type="match status" value="1"/>
</dbReference>
<evidence type="ECO:0000313" key="6">
    <source>
        <dbReference type="EMBL" id="SEJ80199.1"/>
    </source>
</evidence>
<dbReference type="Gene3D" id="1.10.357.10">
    <property type="entry name" value="Tetracycline Repressor, domain 2"/>
    <property type="match status" value="1"/>
</dbReference>
<dbReference type="Proteomes" id="UP000199662">
    <property type="component" value="Unassembled WGS sequence"/>
</dbReference>
<reference evidence="6 7" key="1">
    <citation type="submission" date="2016-10" db="EMBL/GenBank/DDBJ databases">
        <authorList>
            <person name="de Groot N.N."/>
        </authorList>
    </citation>
    <scope>NUCLEOTIDE SEQUENCE [LARGE SCALE GENOMIC DNA]</scope>
    <source>
        <strain evidence="6 7">DSM 2179</strain>
    </source>
</reference>
<dbReference type="PANTHER" id="PTHR47506">
    <property type="entry name" value="TRANSCRIPTIONAL REGULATORY PROTEIN"/>
    <property type="match status" value="1"/>
</dbReference>
<evidence type="ECO:0000256" key="3">
    <source>
        <dbReference type="ARBA" id="ARBA00023163"/>
    </source>
</evidence>
<evidence type="ECO:0000256" key="4">
    <source>
        <dbReference type="PROSITE-ProRule" id="PRU00335"/>
    </source>
</evidence>
<dbReference type="STRING" id="84035.SAMN05660742_11796"/>
<dbReference type="RefSeq" id="WP_091833714.1">
    <property type="nucleotide sequence ID" value="NZ_FNZK01000017.1"/>
</dbReference>
<dbReference type="PRINTS" id="PR00455">
    <property type="entry name" value="HTHTETR"/>
</dbReference>
<organism evidence="6 7">
    <name type="scientific">Propionispira arboris</name>
    <dbReference type="NCBI Taxonomy" id="84035"/>
    <lineage>
        <taxon>Bacteria</taxon>
        <taxon>Bacillati</taxon>
        <taxon>Bacillota</taxon>
        <taxon>Negativicutes</taxon>
        <taxon>Selenomonadales</taxon>
        <taxon>Selenomonadaceae</taxon>
        <taxon>Propionispira</taxon>
    </lineage>
</organism>
<accession>A0A1H7BRH6</accession>
<keyword evidence="1" id="KW-0805">Transcription regulation</keyword>
<evidence type="ECO:0000256" key="1">
    <source>
        <dbReference type="ARBA" id="ARBA00023015"/>
    </source>
</evidence>
<keyword evidence="3" id="KW-0804">Transcription</keyword>
<dbReference type="EMBL" id="FNZK01000017">
    <property type="protein sequence ID" value="SEJ80199.1"/>
    <property type="molecule type" value="Genomic_DNA"/>
</dbReference>
<keyword evidence="7" id="KW-1185">Reference proteome</keyword>
<proteinExistence type="predicted"/>
<dbReference type="Pfam" id="PF21993">
    <property type="entry name" value="TetR_C_13_2"/>
    <property type="match status" value="1"/>
</dbReference>
<gene>
    <name evidence="6" type="ORF">SAMN05660742_11796</name>
</gene>
<evidence type="ECO:0000259" key="5">
    <source>
        <dbReference type="PROSITE" id="PS50977"/>
    </source>
</evidence>
<evidence type="ECO:0000256" key="2">
    <source>
        <dbReference type="ARBA" id="ARBA00023125"/>
    </source>
</evidence>
<dbReference type="PROSITE" id="PS50977">
    <property type="entry name" value="HTH_TETR_2"/>
    <property type="match status" value="1"/>
</dbReference>
<dbReference type="SUPFAM" id="SSF46689">
    <property type="entry name" value="Homeodomain-like"/>
    <property type="match status" value="1"/>
</dbReference>
<dbReference type="InterPro" id="IPR054156">
    <property type="entry name" value="YxaF_TetR_C"/>
</dbReference>
<dbReference type="AlphaFoldDB" id="A0A1H7BRH6"/>
<dbReference type="SUPFAM" id="SSF48498">
    <property type="entry name" value="Tetracyclin repressor-like, C-terminal domain"/>
    <property type="match status" value="1"/>
</dbReference>
<protein>
    <submittedName>
        <fullName evidence="6">Transcriptional regulator, TetR family</fullName>
    </submittedName>
</protein>
<dbReference type="GO" id="GO:0003677">
    <property type="term" value="F:DNA binding"/>
    <property type="evidence" value="ECO:0007669"/>
    <property type="project" value="UniProtKB-UniRule"/>
</dbReference>
<evidence type="ECO:0000313" key="7">
    <source>
        <dbReference type="Proteomes" id="UP000199662"/>
    </source>
</evidence>
<dbReference type="InterPro" id="IPR023772">
    <property type="entry name" value="DNA-bd_HTH_TetR-type_CS"/>
</dbReference>
<sequence>MLNKKLQIIEISAKLIHSKGYEKTSIQDILQAAQIGKGQFYYYFSSKQDLGIEVVDYCFEKWNQRVIKGILESEADPKAKIEKMLACAIDVHTKNGSKCGCFFGNLAVELSEHNEIFREKTNKVFESWIHHLEIVLDELMRQEKLPLSCDSHALAQSIVAMLEGGIMLMKNRQDIAALITVSNVVKKMVCI</sequence>
<dbReference type="InterPro" id="IPR001647">
    <property type="entry name" value="HTH_TetR"/>
</dbReference>
<dbReference type="PROSITE" id="PS01081">
    <property type="entry name" value="HTH_TETR_1"/>
    <property type="match status" value="1"/>
</dbReference>
<keyword evidence="2 4" id="KW-0238">DNA-binding</keyword>
<dbReference type="Pfam" id="PF00440">
    <property type="entry name" value="TetR_N"/>
    <property type="match status" value="1"/>
</dbReference>
<feature type="domain" description="HTH tetR-type" evidence="5">
    <location>
        <begin position="2"/>
        <end position="62"/>
    </location>
</feature>
<dbReference type="InterPro" id="IPR036271">
    <property type="entry name" value="Tet_transcr_reg_TetR-rel_C_sf"/>
</dbReference>
<dbReference type="InterPro" id="IPR009057">
    <property type="entry name" value="Homeodomain-like_sf"/>
</dbReference>
<feature type="DNA-binding region" description="H-T-H motif" evidence="4">
    <location>
        <begin position="25"/>
        <end position="44"/>
    </location>
</feature>
<name>A0A1H7BRH6_9FIRM</name>